<gene>
    <name evidence="1" type="ORF">CP373A1_04420</name>
</gene>
<sequence length="218" mass="25038">MKNIKNLLVSLIIFLAALFILMPEIENIASDNIETLKVYLKTTNNDVLKNELKEVADSLGTTVQYVSDSKYADITLEYGKTESSEYTYLPYSSDSVYLIYNSTIDSNLSFTDIINILNNPNHRENDFKLLLSNRAFNLLKKDNYITQDNIISSNNIESLILEDPSFMGIVFKNEASKNSNLMFLQLKDEENNIIEQKTYLSIKKSSNFYTELINKFTN</sequence>
<dbReference type="Proteomes" id="UP000092714">
    <property type="component" value="Unassembled WGS sequence"/>
</dbReference>
<evidence type="ECO:0000313" key="1">
    <source>
        <dbReference type="EMBL" id="OBY11641.1"/>
    </source>
</evidence>
<name>A0A1B8RS33_9CLOT</name>
<dbReference type="EMBL" id="MAPZ01000011">
    <property type="protein sequence ID" value="OBY11641.1"/>
    <property type="molecule type" value="Genomic_DNA"/>
</dbReference>
<comment type="caution">
    <text evidence="1">The sequence shown here is derived from an EMBL/GenBank/DDBJ whole genome shotgun (WGS) entry which is preliminary data.</text>
</comment>
<keyword evidence="2" id="KW-1185">Reference proteome</keyword>
<dbReference type="GeneID" id="42774996"/>
<proteinExistence type="predicted"/>
<reference evidence="1 2" key="1">
    <citation type="submission" date="2016-06" db="EMBL/GenBank/DDBJ databases">
        <authorList>
            <person name="Kjaerup R.B."/>
            <person name="Dalgaard T.S."/>
            <person name="Juul-Madsen H.R."/>
        </authorList>
    </citation>
    <scope>NUCLEOTIDE SEQUENCE [LARGE SCALE GENOMIC DNA]</scope>
    <source>
        <strain evidence="1 2">373-A1</strain>
    </source>
</reference>
<organism evidence="1 2">
    <name type="scientific">Clostridium paraputrificum</name>
    <dbReference type="NCBI Taxonomy" id="29363"/>
    <lineage>
        <taxon>Bacteria</taxon>
        <taxon>Bacillati</taxon>
        <taxon>Bacillota</taxon>
        <taxon>Clostridia</taxon>
        <taxon>Eubacteriales</taxon>
        <taxon>Clostridiaceae</taxon>
        <taxon>Clostridium</taxon>
    </lineage>
</organism>
<protein>
    <submittedName>
        <fullName evidence="1">Uncharacterized protein</fullName>
    </submittedName>
</protein>
<dbReference type="AlphaFoldDB" id="A0A1B8RS33"/>
<evidence type="ECO:0000313" key="2">
    <source>
        <dbReference type="Proteomes" id="UP000092714"/>
    </source>
</evidence>
<accession>A0A1B8RS33</accession>
<dbReference type="RefSeq" id="WP_027097162.1">
    <property type="nucleotide sequence ID" value="NZ_JADMZC010000004.1"/>
</dbReference>